<evidence type="ECO:0000313" key="3">
    <source>
        <dbReference type="EMBL" id="AKT41716.1"/>
    </source>
</evidence>
<dbReference type="SUPFAM" id="SSF160631">
    <property type="entry name" value="SMI1/KNR4-like"/>
    <property type="match status" value="1"/>
</dbReference>
<sequence>MDLLDAIRRIRALRLELARRDPRRGMPVAPPEGAAEEAIACAERRMGMRLPPSYRALLSMHDGWPQIFAGAGLLGSRPLTRGAYLGVAQMMLEENEGAARGRGAARAREATRARQGEAGAQRTWFDGPGPDRARGRMRAAGLVPFGIDPDAETLFAWDPETARDDGEMDVVVWMSGLGMRLSSFPELLELVADMLEAELELPVEEAMSVSTSVTPAPPSVTPAPTSGVREVTPGGSRARAGSVMPPPPSMRPAARPVARIALFG</sequence>
<reference evidence="3 4" key="1">
    <citation type="submission" date="2015-07" db="EMBL/GenBank/DDBJ databases">
        <title>Genome analysis of myxobacterium Chondromyces crocatus Cm c5 reveals a high potential for natural compound synthesis and the genetic basis for the loss of fruiting body formation.</title>
        <authorList>
            <person name="Zaburannyi N."/>
            <person name="Bunk B."/>
            <person name="Maier J."/>
            <person name="Overmann J."/>
            <person name="Mueller R."/>
        </authorList>
    </citation>
    <scope>NUCLEOTIDE SEQUENCE [LARGE SCALE GENOMIC DNA]</scope>
    <source>
        <strain evidence="3 4">Cm c5</strain>
    </source>
</reference>
<dbReference type="KEGG" id="ccro:CMC5_059270"/>
<evidence type="ECO:0000256" key="1">
    <source>
        <dbReference type="SAM" id="MobiDB-lite"/>
    </source>
</evidence>
<dbReference type="Proteomes" id="UP000067626">
    <property type="component" value="Chromosome"/>
</dbReference>
<dbReference type="Pfam" id="PF09346">
    <property type="entry name" value="SMI1_KNR4"/>
    <property type="match status" value="1"/>
</dbReference>
<dbReference type="AlphaFoldDB" id="A0A0K1ELM6"/>
<evidence type="ECO:0000313" key="4">
    <source>
        <dbReference type="Proteomes" id="UP000067626"/>
    </source>
</evidence>
<dbReference type="EMBL" id="CP012159">
    <property type="protein sequence ID" value="AKT41716.1"/>
    <property type="molecule type" value="Genomic_DNA"/>
</dbReference>
<name>A0A0K1ELM6_CHOCO</name>
<dbReference type="SMART" id="SM00860">
    <property type="entry name" value="SMI1_KNR4"/>
    <property type="match status" value="1"/>
</dbReference>
<feature type="region of interest" description="Disordered" evidence="1">
    <location>
        <begin position="210"/>
        <end position="252"/>
    </location>
</feature>
<proteinExistence type="predicted"/>
<protein>
    <recommendedName>
        <fullName evidence="2">Knr4/Smi1-like domain-containing protein</fullName>
    </recommendedName>
</protein>
<evidence type="ECO:0000259" key="2">
    <source>
        <dbReference type="SMART" id="SM00860"/>
    </source>
</evidence>
<organism evidence="3 4">
    <name type="scientific">Chondromyces crocatus</name>
    <dbReference type="NCBI Taxonomy" id="52"/>
    <lineage>
        <taxon>Bacteria</taxon>
        <taxon>Pseudomonadati</taxon>
        <taxon>Myxococcota</taxon>
        <taxon>Polyangia</taxon>
        <taxon>Polyangiales</taxon>
        <taxon>Polyangiaceae</taxon>
        <taxon>Chondromyces</taxon>
    </lineage>
</organism>
<accession>A0A0K1ELM6</accession>
<dbReference type="InterPro" id="IPR037883">
    <property type="entry name" value="Knr4/Smi1-like_sf"/>
</dbReference>
<dbReference type="STRING" id="52.CMC5_059270"/>
<keyword evidence="4" id="KW-1185">Reference proteome</keyword>
<gene>
    <name evidence="3" type="ORF">CMC5_059270</name>
</gene>
<dbReference type="Gene3D" id="3.40.1580.10">
    <property type="entry name" value="SMI1/KNR4-like"/>
    <property type="match status" value="1"/>
</dbReference>
<feature type="domain" description="Knr4/Smi1-like" evidence="2">
    <location>
        <begin position="33"/>
        <end position="190"/>
    </location>
</feature>
<dbReference type="OrthoDB" id="5505536at2"/>
<dbReference type="RefSeq" id="WP_063796369.1">
    <property type="nucleotide sequence ID" value="NZ_CP012159.1"/>
</dbReference>
<dbReference type="InterPro" id="IPR018958">
    <property type="entry name" value="Knr4/Smi1-like_dom"/>
</dbReference>